<name>A0A1X0NSZ5_9TRYP</name>
<evidence type="ECO:0000313" key="1">
    <source>
        <dbReference type="EMBL" id="ORC87309.1"/>
    </source>
</evidence>
<evidence type="ECO:0000313" key="2">
    <source>
        <dbReference type="Proteomes" id="UP000192257"/>
    </source>
</evidence>
<dbReference type="AlphaFoldDB" id="A0A1X0NSZ5"/>
<protein>
    <submittedName>
        <fullName evidence="1">Uncharacterized protein</fullName>
    </submittedName>
</protein>
<sequence>MGEKDNGRCKTPISCVSVDPSSVFSSSTHINETAWISQVVLLFFKRLASGDDLPEVLCHMRGQLNKIPINKVLDKNLSSSSLPLTDDKHEEVVGNELKEPPRQEVEVQPNISQQDALLLSRAARTALFFSVESDKAQEEVKKLLYEPVVAQAVRQAPLHLQSASFPLPSKYEYMLSNRAAVSYARKWAREGRWDWGLQLLANVTPTPVTMAAGTELFSQAGQWDMAIRCLSTIPSVEWTEVEVSAAIRSLYHASQGRSHILENKSTISESTTLKSTKMSAMSSDNWKLALHILSLCVKNGVQLSTPSSINDILGMLGVRGQDWITACNLVENMMLNKNENELCKTSNGNIRPNVVSIYHMCRVLRRQ</sequence>
<dbReference type="EMBL" id="NBCO01000022">
    <property type="protein sequence ID" value="ORC87309.1"/>
    <property type="molecule type" value="Genomic_DNA"/>
</dbReference>
<organism evidence="1 2">
    <name type="scientific">Trypanosoma theileri</name>
    <dbReference type="NCBI Taxonomy" id="67003"/>
    <lineage>
        <taxon>Eukaryota</taxon>
        <taxon>Discoba</taxon>
        <taxon>Euglenozoa</taxon>
        <taxon>Kinetoplastea</taxon>
        <taxon>Metakinetoplastina</taxon>
        <taxon>Trypanosomatida</taxon>
        <taxon>Trypanosomatidae</taxon>
        <taxon>Trypanosoma</taxon>
    </lineage>
</organism>
<dbReference type="VEuPathDB" id="TriTrypDB:TM35_000221080"/>
<dbReference type="RefSeq" id="XP_028881375.1">
    <property type="nucleotide sequence ID" value="XM_029027155.1"/>
</dbReference>
<gene>
    <name evidence="1" type="ORF">TM35_000221080</name>
</gene>
<dbReference type="Proteomes" id="UP000192257">
    <property type="component" value="Unassembled WGS sequence"/>
</dbReference>
<reference evidence="1 2" key="1">
    <citation type="submission" date="2017-03" db="EMBL/GenBank/DDBJ databases">
        <title>An alternative strategy for trypanosome survival in the mammalian bloodstream revealed through genome and transcriptome analysis of the ubiquitous bovine parasite Trypanosoma (Megatrypanum) theileri.</title>
        <authorList>
            <person name="Kelly S."/>
            <person name="Ivens A."/>
            <person name="Mott A."/>
            <person name="O'Neill E."/>
            <person name="Emms D."/>
            <person name="Macleod O."/>
            <person name="Voorheis P."/>
            <person name="Matthews J."/>
            <person name="Matthews K."/>
            <person name="Carrington M."/>
        </authorList>
    </citation>
    <scope>NUCLEOTIDE SEQUENCE [LARGE SCALE GENOMIC DNA]</scope>
    <source>
        <strain evidence="1">Edinburgh</strain>
    </source>
</reference>
<accession>A0A1X0NSZ5</accession>
<keyword evidence="2" id="KW-1185">Reference proteome</keyword>
<dbReference type="OrthoDB" id="1929236at2759"/>
<comment type="caution">
    <text evidence="1">The sequence shown here is derived from an EMBL/GenBank/DDBJ whole genome shotgun (WGS) entry which is preliminary data.</text>
</comment>
<dbReference type="GeneID" id="39986935"/>
<proteinExistence type="predicted"/>